<dbReference type="EMBL" id="CP053418">
    <property type="protein sequence ID" value="QJW85511.1"/>
    <property type="molecule type" value="Genomic_DNA"/>
</dbReference>
<accession>A0ABX6P5U9</accession>
<dbReference type="Pfam" id="PF01810">
    <property type="entry name" value="LysE"/>
    <property type="match status" value="1"/>
</dbReference>
<feature type="transmembrane region" description="Helical" evidence="6">
    <location>
        <begin position="7"/>
        <end position="32"/>
    </location>
</feature>
<name>A0ABX6P5U9_9BURK</name>
<sequence>MDGRRSGAAAVAGLVAGGVVHVVMGALGVGLLLRMRPAAFNTLLVAGALYVGWLGWQLWRHPSGLASIEATALRAGPPTRSCGPWSPACSTPRPTCSWWPCSRSSSRRDARWPRSRWCWARSSRPRSSGSTAWWRGARAACGRRCSARPPDRSSRAAASRPCCWERRPIRCCAAGPAERIAALQEHGGARRD</sequence>
<reference evidence="7 8" key="1">
    <citation type="submission" date="2020-05" db="EMBL/GenBank/DDBJ databases">
        <title>Ramlibacter rhizophilus sp. nov., isolated from rhizosphere soil of national flower Mugunghwa from South Korea.</title>
        <authorList>
            <person name="Zheng-Fei Y."/>
            <person name="Huan T."/>
        </authorList>
    </citation>
    <scope>NUCLEOTIDE SEQUENCE [LARGE SCALE GENOMIC DNA]</scope>
    <source>
        <strain evidence="7 8">H242</strain>
    </source>
</reference>
<gene>
    <name evidence="7" type="ORF">HK414_26125</name>
</gene>
<proteinExistence type="predicted"/>
<keyword evidence="8" id="KW-1185">Reference proteome</keyword>
<evidence type="ECO:0000313" key="7">
    <source>
        <dbReference type="EMBL" id="QJW85511.1"/>
    </source>
</evidence>
<evidence type="ECO:0000256" key="1">
    <source>
        <dbReference type="ARBA" id="ARBA00004651"/>
    </source>
</evidence>
<keyword evidence="4 6" id="KW-1133">Transmembrane helix</keyword>
<keyword evidence="3 6" id="KW-0812">Transmembrane</keyword>
<keyword evidence="2" id="KW-1003">Cell membrane</keyword>
<evidence type="ECO:0000256" key="3">
    <source>
        <dbReference type="ARBA" id="ARBA00022692"/>
    </source>
</evidence>
<organism evidence="7 8">
    <name type="scientific">Ramlibacter terrae</name>
    <dbReference type="NCBI Taxonomy" id="2732511"/>
    <lineage>
        <taxon>Bacteria</taxon>
        <taxon>Pseudomonadati</taxon>
        <taxon>Pseudomonadota</taxon>
        <taxon>Betaproteobacteria</taxon>
        <taxon>Burkholderiales</taxon>
        <taxon>Comamonadaceae</taxon>
        <taxon>Ramlibacter</taxon>
    </lineage>
</organism>
<evidence type="ECO:0000313" key="8">
    <source>
        <dbReference type="Proteomes" id="UP000500826"/>
    </source>
</evidence>
<evidence type="ECO:0000256" key="4">
    <source>
        <dbReference type="ARBA" id="ARBA00022989"/>
    </source>
</evidence>
<comment type="subcellular location">
    <subcellularLocation>
        <location evidence="1">Cell membrane</location>
        <topology evidence="1">Multi-pass membrane protein</topology>
    </subcellularLocation>
</comment>
<evidence type="ECO:0000256" key="5">
    <source>
        <dbReference type="ARBA" id="ARBA00023136"/>
    </source>
</evidence>
<evidence type="ECO:0000256" key="2">
    <source>
        <dbReference type="ARBA" id="ARBA00022475"/>
    </source>
</evidence>
<dbReference type="InterPro" id="IPR001123">
    <property type="entry name" value="LeuE-type"/>
</dbReference>
<evidence type="ECO:0000256" key="6">
    <source>
        <dbReference type="SAM" id="Phobius"/>
    </source>
</evidence>
<protein>
    <submittedName>
        <fullName evidence="7">LysE family transporter</fullName>
    </submittedName>
</protein>
<feature type="transmembrane region" description="Helical" evidence="6">
    <location>
        <begin position="38"/>
        <end position="56"/>
    </location>
</feature>
<dbReference type="Proteomes" id="UP000500826">
    <property type="component" value="Chromosome"/>
</dbReference>
<dbReference type="PANTHER" id="PTHR30086:SF20">
    <property type="entry name" value="ARGININE EXPORTER PROTEIN ARGO-RELATED"/>
    <property type="match status" value="1"/>
</dbReference>
<dbReference type="PANTHER" id="PTHR30086">
    <property type="entry name" value="ARGININE EXPORTER PROTEIN ARGO"/>
    <property type="match status" value="1"/>
</dbReference>
<keyword evidence="5 6" id="KW-0472">Membrane</keyword>